<proteinExistence type="predicted"/>
<name>X0Y050_9ZZZZ</name>
<dbReference type="Pfam" id="PF12225">
    <property type="entry name" value="DUF5981"/>
    <property type="match status" value="1"/>
</dbReference>
<dbReference type="EMBL" id="BARS01050500">
    <property type="protein sequence ID" value="GAG49010.1"/>
    <property type="molecule type" value="Genomic_DNA"/>
</dbReference>
<dbReference type="AlphaFoldDB" id="X0Y050"/>
<gene>
    <name evidence="2" type="ORF">S01H1_75382</name>
</gene>
<dbReference type="InterPro" id="IPR022026">
    <property type="entry name" value="DUF5981"/>
</dbReference>
<sequence>SKSLLNGMCGGQRDGKCEVESDRDCGWYLIYRRLEELGKLDNLKRLGQIRDFRKLDVPDYQRNTTRWALEKAETYEPPGLTSVG</sequence>
<reference evidence="2" key="1">
    <citation type="journal article" date="2014" name="Front. Microbiol.">
        <title>High frequency of phylogenetically diverse reductive dehalogenase-homologous genes in deep subseafloor sedimentary metagenomes.</title>
        <authorList>
            <person name="Kawai M."/>
            <person name="Futagami T."/>
            <person name="Toyoda A."/>
            <person name="Takaki Y."/>
            <person name="Nishi S."/>
            <person name="Hori S."/>
            <person name="Arai W."/>
            <person name="Tsubouchi T."/>
            <person name="Morono Y."/>
            <person name="Uchiyama I."/>
            <person name="Ito T."/>
            <person name="Fujiyama A."/>
            <person name="Inagaki F."/>
            <person name="Takami H."/>
        </authorList>
    </citation>
    <scope>NUCLEOTIDE SEQUENCE</scope>
    <source>
        <strain evidence="2">Expedition CK06-06</strain>
    </source>
</reference>
<feature type="non-terminal residue" evidence="2">
    <location>
        <position position="1"/>
    </location>
</feature>
<feature type="domain" description="Methylene-tetrahydrofolate reductase C-terminal-like" evidence="1">
    <location>
        <begin position="1"/>
        <end position="52"/>
    </location>
</feature>
<protein>
    <recommendedName>
        <fullName evidence="1">Methylene-tetrahydrofolate reductase C-terminal-like domain-containing protein</fullName>
    </recommendedName>
</protein>
<evidence type="ECO:0000259" key="1">
    <source>
        <dbReference type="Pfam" id="PF12225"/>
    </source>
</evidence>
<accession>X0Y050</accession>
<evidence type="ECO:0000313" key="2">
    <source>
        <dbReference type="EMBL" id="GAG49010.1"/>
    </source>
</evidence>
<comment type="caution">
    <text evidence="2">The sequence shown here is derived from an EMBL/GenBank/DDBJ whole genome shotgun (WGS) entry which is preliminary data.</text>
</comment>
<organism evidence="2">
    <name type="scientific">marine sediment metagenome</name>
    <dbReference type="NCBI Taxonomy" id="412755"/>
    <lineage>
        <taxon>unclassified sequences</taxon>
        <taxon>metagenomes</taxon>
        <taxon>ecological metagenomes</taxon>
    </lineage>
</organism>